<evidence type="ECO:0000313" key="1">
    <source>
        <dbReference type="EMBL" id="AUL80241.1"/>
    </source>
</evidence>
<dbReference type="Proteomes" id="UP000270450">
    <property type="component" value="Segment"/>
</dbReference>
<organism evidence="1">
    <name type="scientific">Vaccinia virus</name>
    <name type="common">VACV</name>
    <name type="synonym">Orthopoxvirus vaccinia</name>
    <dbReference type="NCBI Taxonomy" id="10245"/>
    <lineage>
        <taxon>Viruses</taxon>
        <taxon>Varidnaviria</taxon>
        <taxon>Bamfordvirae</taxon>
        <taxon>Nucleocytoviricota</taxon>
        <taxon>Pokkesviricetes</taxon>
        <taxon>Chitovirales</taxon>
        <taxon>Poxviridae</taxon>
        <taxon>Chordopoxvirinae</taxon>
        <taxon>Orthopoxvirus</taxon>
    </lineage>
</organism>
<dbReference type="EMBL" id="MG012795">
    <property type="protein sequence ID" value="AUL80241.1"/>
    <property type="molecule type" value="Genomic_DNA"/>
</dbReference>
<reference evidence="1" key="1">
    <citation type="journal article" date="2018" name="Emerg. Infect. Dis.">
        <title>Ocular Vaccinia Infection in Dairy Worker, Brazil.</title>
        <authorList>
            <person name="Teixeira Lima M."/>
            <person name="Pereira Oliveira G."/>
            <person name="Bretas de Oliveira D."/>
            <person name="Mesquita Vaz S."/>
            <person name="de Souza Trindade G."/>
            <person name="Santos Abrahao J."/>
            <person name="Geessien Kroon E."/>
        </authorList>
    </citation>
    <scope>NUCLEOTIDE SEQUENCE [LARGE SCALE GENOMIC DNA]</scope>
    <source>
        <strain evidence="1">CEyV1</strain>
    </source>
</reference>
<proteinExistence type="predicted"/>
<accession>A0A2I6J1B1</accession>
<protein>
    <submittedName>
        <fullName evidence="1">NTPase</fullName>
    </submittedName>
</protein>
<name>A0A2I6J1B1_VACCV</name>
<sequence length="227" mass="26414">MDAAIRGNDVIFVIKTIGVPSACRQNEDPRFVEAFKCDELERYIENNLECTLFERLRDEEAYSIVRIFMDVDLDACLDEIDYFTAIQEFIIEVSNCVAKFSFRECGAIDEKVIKSMRSTFSLTKSTNRDKTSFHIIVLDTYTTIDTFIAMKPTLLELSRSSENPLTRSIDTAVYRRKTTLRVVCTRKNPNCDTIHVMQPPHDNIEDDLFTYVDMNNNSYYFSLQRRL</sequence>